<dbReference type="VEuPathDB" id="FungiDB:CH63R_14554"/>
<proteinExistence type="predicted"/>
<sequence length="272" mass="30109">MFGRSRSSSSSASASASSGREGPPPDYHAIRFTISLPCSSIKNSADKSSEQRDQDREERRGRQQQQQQRRRQRQQRRNNSQSLNLCFHGDWVPTRGTLELHFDSEGIQTSLAGQDPPVHEEDARVLTLECNRVFISVGLYFAAITLINVAVETYIYYNRSALRSRSMEPRWRNMPLLTELGRVALLYGNAAPSLVDLAESAAPLLLSDIRENILPLCRHAAALKHIIEAVCGEYNAILTDAVGSLAALQIQASSWIVAGAIDGMRVKGLLSC</sequence>
<feature type="region of interest" description="Disordered" evidence="1">
    <location>
        <begin position="1"/>
        <end position="79"/>
    </location>
</feature>
<feature type="transmembrane region" description="Helical" evidence="2">
    <location>
        <begin position="133"/>
        <end position="157"/>
    </location>
</feature>
<dbReference type="KEGG" id="chig:CH63R_14554"/>
<comment type="caution">
    <text evidence="3">The sequence shown here is derived from an EMBL/GenBank/DDBJ whole genome shotgun (WGS) entry which is preliminary data.</text>
</comment>
<evidence type="ECO:0000256" key="2">
    <source>
        <dbReference type="SAM" id="Phobius"/>
    </source>
</evidence>
<protein>
    <submittedName>
        <fullName evidence="3">Uncharacterized protein</fullName>
    </submittedName>
</protein>
<organism evidence="3 4">
    <name type="scientific">Colletotrichum higginsianum (strain IMI 349063)</name>
    <name type="common">Crucifer anthracnose fungus</name>
    <dbReference type="NCBI Taxonomy" id="759273"/>
    <lineage>
        <taxon>Eukaryota</taxon>
        <taxon>Fungi</taxon>
        <taxon>Dikarya</taxon>
        <taxon>Ascomycota</taxon>
        <taxon>Pezizomycotina</taxon>
        <taxon>Sordariomycetes</taxon>
        <taxon>Hypocreomycetidae</taxon>
        <taxon>Glomerellales</taxon>
        <taxon>Glomerellaceae</taxon>
        <taxon>Colletotrichum</taxon>
        <taxon>Colletotrichum destructivum species complex</taxon>
    </lineage>
</organism>
<evidence type="ECO:0000313" key="4">
    <source>
        <dbReference type="Proteomes" id="UP000092177"/>
    </source>
</evidence>
<evidence type="ECO:0000313" key="3">
    <source>
        <dbReference type="EMBL" id="OBR01982.1"/>
    </source>
</evidence>
<dbReference type="AlphaFoldDB" id="A0A1B7XQD8"/>
<evidence type="ECO:0000256" key="1">
    <source>
        <dbReference type="SAM" id="MobiDB-lite"/>
    </source>
</evidence>
<dbReference type="OrthoDB" id="4850604at2759"/>
<feature type="compositionally biased region" description="Basic and acidic residues" evidence="1">
    <location>
        <begin position="44"/>
        <end position="61"/>
    </location>
</feature>
<keyword evidence="4" id="KW-1185">Reference proteome</keyword>
<dbReference type="GeneID" id="28873635"/>
<keyword evidence="2" id="KW-0472">Membrane</keyword>
<keyword evidence="2" id="KW-0812">Transmembrane</keyword>
<dbReference type="RefSeq" id="XP_018150500.1">
    <property type="nucleotide sequence ID" value="XM_018309528.1"/>
</dbReference>
<dbReference type="Proteomes" id="UP000092177">
    <property type="component" value="Chromosome 12"/>
</dbReference>
<dbReference type="EMBL" id="LTAN01000012">
    <property type="protein sequence ID" value="OBR01982.1"/>
    <property type="molecule type" value="Genomic_DNA"/>
</dbReference>
<feature type="compositionally biased region" description="Low complexity" evidence="1">
    <location>
        <begin position="1"/>
        <end position="20"/>
    </location>
</feature>
<gene>
    <name evidence="3" type="ORF">CH63R_14554</name>
</gene>
<keyword evidence="2" id="KW-1133">Transmembrane helix</keyword>
<accession>A0A1B7XQD8</accession>
<reference evidence="4" key="1">
    <citation type="journal article" date="2017" name="BMC Genomics">
        <title>Gapless genome assembly of Colletotrichum higginsianum reveals chromosome structure and association of transposable elements with secondary metabolite gene clusters.</title>
        <authorList>
            <person name="Dallery J.-F."/>
            <person name="Lapalu N."/>
            <person name="Zampounis A."/>
            <person name="Pigne S."/>
            <person name="Luyten I."/>
            <person name="Amselem J."/>
            <person name="Wittenberg A.H.J."/>
            <person name="Zhou S."/>
            <person name="de Queiroz M.V."/>
            <person name="Robin G.P."/>
            <person name="Auger A."/>
            <person name="Hainaut M."/>
            <person name="Henrissat B."/>
            <person name="Kim K.-T."/>
            <person name="Lee Y.-H."/>
            <person name="Lespinet O."/>
            <person name="Schwartz D.C."/>
            <person name="Thon M.R."/>
            <person name="O'Connell R.J."/>
        </authorList>
    </citation>
    <scope>NUCLEOTIDE SEQUENCE [LARGE SCALE GENOMIC DNA]</scope>
    <source>
        <strain evidence="4">IMI 349063</strain>
    </source>
</reference>
<name>A0A1B7XQD8_COLHI</name>